<accession>A0A173ZGY3</accession>
<keyword evidence="2" id="KW-0326">Glycosidase</keyword>
<dbReference type="Proteomes" id="UP000095594">
    <property type="component" value="Unassembled WGS sequence"/>
</dbReference>
<dbReference type="AlphaFoldDB" id="A0A173ZGY3"/>
<reference evidence="2 3" key="1">
    <citation type="submission" date="2015-09" db="EMBL/GenBank/DDBJ databases">
        <authorList>
            <consortium name="Pathogen Informatics"/>
        </authorList>
    </citation>
    <scope>NUCLEOTIDE SEQUENCE [LARGE SCALE GENOMIC DNA]</scope>
    <source>
        <strain evidence="2 3">2789STDY5834856</strain>
    </source>
</reference>
<dbReference type="InterPro" id="IPR036366">
    <property type="entry name" value="PGBDSf"/>
</dbReference>
<feature type="domain" description="Peptidoglycan binding-like" evidence="1">
    <location>
        <begin position="528"/>
        <end position="589"/>
    </location>
</feature>
<feature type="domain" description="Peptidoglycan binding-like" evidence="1">
    <location>
        <begin position="341"/>
        <end position="401"/>
    </location>
</feature>
<dbReference type="SUPFAM" id="SSF47090">
    <property type="entry name" value="PGBD-like"/>
    <property type="match status" value="3"/>
</dbReference>
<evidence type="ECO:0000313" key="2">
    <source>
        <dbReference type="EMBL" id="CUN74890.1"/>
    </source>
</evidence>
<proteinExistence type="predicted"/>
<name>A0A173ZGY3_9CLOT</name>
<feature type="domain" description="Peptidoglycan binding-like" evidence="1">
    <location>
        <begin position="439"/>
        <end position="499"/>
    </location>
</feature>
<dbReference type="InterPro" id="IPR036365">
    <property type="entry name" value="PGBD-like_sf"/>
</dbReference>
<dbReference type="GO" id="GO:0003796">
    <property type="term" value="F:lysozyme activity"/>
    <property type="evidence" value="ECO:0007669"/>
    <property type="project" value="UniProtKB-EC"/>
</dbReference>
<dbReference type="PANTHER" id="PTHR41533">
    <property type="entry name" value="L,D-TRANSPEPTIDASE HI_1667-RELATED"/>
    <property type="match status" value="1"/>
</dbReference>
<dbReference type="EMBL" id="CYZX01000002">
    <property type="protein sequence ID" value="CUN74890.1"/>
    <property type="molecule type" value="Genomic_DNA"/>
</dbReference>
<dbReference type="OrthoDB" id="9811296at2"/>
<protein>
    <submittedName>
        <fullName evidence="2">Spore cortex-lytic protein</fullName>
        <ecNumber evidence="2">3.2.1.17</ecNumber>
    </submittedName>
</protein>
<dbReference type="PANTHER" id="PTHR41533:SF1">
    <property type="entry name" value="L,D-TRANSPEPTIDASE YCBB-RELATED"/>
    <property type="match status" value="1"/>
</dbReference>
<dbReference type="EC" id="3.2.1.17" evidence="2"/>
<keyword evidence="2" id="KW-0378">Hydrolase</keyword>
<dbReference type="InterPro" id="IPR002477">
    <property type="entry name" value="Peptidoglycan-bd-like"/>
</dbReference>
<evidence type="ECO:0000313" key="3">
    <source>
        <dbReference type="Proteomes" id="UP000095594"/>
    </source>
</evidence>
<dbReference type="InterPro" id="IPR052905">
    <property type="entry name" value="LD-transpeptidase_YkuD-like"/>
</dbReference>
<organism evidence="2 3">
    <name type="scientific">Clostridium disporicum</name>
    <dbReference type="NCBI Taxonomy" id="84024"/>
    <lineage>
        <taxon>Bacteria</taxon>
        <taxon>Bacillati</taxon>
        <taxon>Bacillota</taxon>
        <taxon>Clostridia</taxon>
        <taxon>Eubacteriales</taxon>
        <taxon>Clostridiaceae</taxon>
        <taxon>Clostridium</taxon>
    </lineage>
</organism>
<dbReference type="Pfam" id="PF01471">
    <property type="entry name" value="PG_binding_1"/>
    <property type="match status" value="3"/>
</dbReference>
<dbReference type="Gene3D" id="1.10.101.10">
    <property type="entry name" value="PGBD-like superfamily/PGBD"/>
    <property type="match status" value="3"/>
</dbReference>
<gene>
    <name evidence="2" type="primary">lyc_1</name>
    <name evidence="2" type="ORF">ERS852471_00458</name>
</gene>
<sequence>MAIGKLQFQLFFGQEAYPVKNAKILIIDSISGIPVFEGLLSVDDSGKSEIIDLYTLDKELSVKPNPNVIPYTTYDAYIVSDTFRNVLIKNIEIFADVTSIQPVSMLPKGKSINEFDIVAIPPHGLVKENEFPDSEENSNISSKVSDTNNDSTSFLLKKPVIPANITVHLGTPSSNASNVTVPFTSYIKNVASSEIYPTWPENAIRSNIYAQISFTLNRIYTEWYRSRGYNFDITNSTAYDHYFVNGRDIFDNISKIVDDIFDDYISRTDFLEPLLAQYCNGTTVTCNGLSQWGTVSLANSGYYPFKILTYYYGNNIELRNAPVVDAVDGSYPGTALKLGSSGDSVKTIQTQLNRIAKNYPAIPISPTDGYFNDTTEKAVKTFQKIFNLTQDGIVGKGTWYKISQIYVGVKNLAELDSEGEKLPIEPTPPSYILKVGSKGDGVKILQYFLNSIGLFYDTIPPLKIDGIFGNGTKNAVEAFQKTFGLDIDGIIGKATWRKLYEIYKTVEPYLIPTTPTPYPGYVIGEGARGENVKTIQTWISTISKTYPSIPSVSVDGIFGPLTTAAVIAFQSQFSLIPDGLVGPLTWEKLDSVYSSINK</sequence>
<evidence type="ECO:0000259" key="1">
    <source>
        <dbReference type="Pfam" id="PF01471"/>
    </source>
</evidence>
<dbReference type="RefSeq" id="WP_084758932.1">
    <property type="nucleotide sequence ID" value="NZ_CABIXQ010000002.1"/>
</dbReference>